<dbReference type="InterPro" id="IPR045864">
    <property type="entry name" value="aa-tRNA-synth_II/BPL/LPL"/>
</dbReference>
<dbReference type="Pfam" id="PF02912">
    <property type="entry name" value="Phe_tRNA-synt_N"/>
    <property type="match status" value="1"/>
</dbReference>
<evidence type="ECO:0000256" key="5">
    <source>
        <dbReference type="ARBA" id="ARBA00022598"/>
    </source>
</evidence>
<comment type="similarity">
    <text evidence="2 13">Belongs to the class-II aminoacyl-tRNA synthetase family. Phe-tRNA synthetase alpha subunit type 1 subfamily.</text>
</comment>
<comment type="subunit">
    <text evidence="3 13">Tetramer of two alpha and two beta subunits.</text>
</comment>
<evidence type="ECO:0000256" key="2">
    <source>
        <dbReference type="ARBA" id="ARBA00010207"/>
    </source>
</evidence>
<dbReference type="PANTHER" id="PTHR11538">
    <property type="entry name" value="PHENYLALANYL-TRNA SYNTHETASE"/>
    <property type="match status" value="1"/>
</dbReference>
<evidence type="ECO:0000256" key="13">
    <source>
        <dbReference type="HAMAP-Rule" id="MF_00281"/>
    </source>
</evidence>
<dbReference type="GO" id="GO:0006432">
    <property type="term" value="P:phenylalanyl-tRNA aminoacylation"/>
    <property type="evidence" value="ECO:0007669"/>
    <property type="project" value="UniProtKB-UniRule"/>
</dbReference>
<dbReference type="NCBIfam" id="TIGR00468">
    <property type="entry name" value="pheS"/>
    <property type="match status" value="1"/>
</dbReference>
<comment type="subcellular location">
    <subcellularLocation>
        <location evidence="1 13">Cytoplasm</location>
    </subcellularLocation>
</comment>
<comment type="catalytic activity">
    <reaction evidence="12 13">
        <text>tRNA(Phe) + L-phenylalanine + ATP = L-phenylalanyl-tRNA(Phe) + AMP + diphosphate + H(+)</text>
        <dbReference type="Rhea" id="RHEA:19413"/>
        <dbReference type="Rhea" id="RHEA-COMP:9668"/>
        <dbReference type="Rhea" id="RHEA-COMP:9699"/>
        <dbReference type="ChEBI" id="CHEBI:15378"/>
        <dbReference type="ChEBI" id="CHEBI:30616"/>
        <dbReference type="ChEBI" id="CHEBI:33019"/>
        <dbReference type="ChEBI" id="CHEBI:58095"/>
        <dbReference type="ChEBI" id="CHEBI:78442"/>
        <dbReference type="ChEBI" id="CHEBI:78531"/>
        <dbReference type="ChEBI" id="CHEBI:456215"/>
        <dbReference type="EC" id="6.1.1.20"/>
    </reaction>
</comment>
<dbReference type="InterPro" id="IPR010978">
    <property type="entry name" value="tRNA-bd_arm"/>
</dbReference>
<evidence type="ECO:0000313" key="16">
    <source>
        <dbReference type="Proteomes" id="UP000031662"/>
    </source>
</evidence>
<evidence type="ECO:0000313" key="15">
    <source>
        <dbReference type="EMBL" id="BAO97049.1"/>
    </source>
</evidence>
<evidence type="ECO:0000256" key="9">
    <source>
        <dbReference type="ARBA" id="ARBA00022842"/>
    </source>
</evidence>
<keyword evidence="9 13" id="KW-0460">Magnesium</keyword>
<dbReference type="GO" id="GO:0005737">
    <property type="term" value="C:cytoplasm"/>
    <property type="evidence" value="ECO:0007669"/>
    <property type="project" value="UniProtKB-SubCell"/>
</dbReference>
<evidence type="ECO:0000256" key="12">
    <source>
        <dbReference type="ARBA" id="ARBA00049255"/>
    </source>
</evidence>
<comment type="cofactor">
    <cofactor evidence="13">
        <name>Mg(2+)</name>
        <dbReference type="ChEBI" id="CHEBI:18420"/>
    </cofactor>
    <text evidence="13">Binds 2 magnesium ions per tetramer.</text>
</comment>
<evidence type="ECO:0000256" key="7">
    <source>
        <dbReference type="ARBA" id="ARBA00022741"/>
    </source>
</evidence>
<dbReference type="PANTHER" id="PTHR11538:SF41">
    <property type="entry name" value="PHENYLALANINE--TRNA LIGASE, MITOCHONDRIAL"/>
    <property type="match status" value="1"/>
</dbReference>
<feature type="domain" description="Aminoacyl-transfer RNA synthetases class-II family profile" evidence="14">
    <location>
        <begin position="158"/>
        <end position="307"/>
    </location>
</feature>
<dbReference type="SUPFAM" id="SSF55681">
    <property type="entry name" value="Class II aaRS and biotin synthetases"/>
    <property type="match status" value="1"/>
</dbReference>
<keyword evidence="7 13" id="KW-0547">Nucleotide-binding</keyword>
<dbReference type="Gene3D" id="3.30.930.10">
    <property type="entry name" value="Bira Bifunctional Protein, Domain 2"/>
    <property type="match status" value="1"/>
</dbReference>
<dbReference type="Proteomes" id="UP000031662">
    <property type="component" value="Chromosome"/>
</dbReference>
<sequence>MHTLIERLEKVTNSKELEEARLNALGKKGVFADKFNQLKNLNGEEKNAFAKEIHHYKQAFEKAFEWKKKAILELELEERLKKEKIDVSLFNAIKTSSSHPLNHTKNKIIEFFTPLGYKLEIGSLVEDDFHNFSALNLPPYHPARDMQDTFYFKDHKLLRTHTSPVQIHTMQEQTPPIKMICLGETFRRDYDLTHTPMFHQIEGLVVDQKGNIRFTHLKGVIEDFLHYFFGGVKLRWRSSFFPFTEPSTEVDISCVFCKQEGCRVCSHTGWLEVLGCGMVNNAVFEAIGYENVSGFAFGMGIERLAMLTCQINDLRSFFETDLRVLESF</sequence>
<dbReference type="AlphaFoldDB" id="A0A060PNL7"/>
<keyword evidence="6 13" id="KW-0479">Metal-binding</keyword>
<reference evidence="15 16" key="1">
    <citation type="submission" date="2013-11" db="EMBL/GenBank/DDBJ databases">
        <title>Estimation of Helicobacter pylori bacteriophage ecology using H. pylori isolates.</title>
        <authorList>
            <person name="Uchiyama J."/>
            <person name="Takemura-Uchiyama I."/>
            <person name="Ujihara T."/>
            <person name="Matsuzaki S."/>
        </authorList>
    </citation>
    <scope>NUCLEOTIDE SEQUENCE [LARGE SCALE GENOMIC DNA]</scope>
    <source>
        <strain evidence="15 16">NY40</strain>
    </source>
</reference>
<evidence type="ECO:0000256" key="4">
    <source>
        <dbReference type="ARBA" id="ARBA00022490"/>
    </source>
</evidence>
<proteinExistence type="inferred from homology"/>
<keyword evidence="11 13" id="KW-0030">Aminoacyl-tRNA synthetase</keyword>
<evidence type="ECO:0000256" key="1">
    <source>
        <dbReference type="ARBA" id="ARBA00004496"/>
    </source>
</evidence>
<accession>A0A060PNL7</accession>
<evidence type="ECO:0000256" key="8">
    <source>
        <dbReference type="ARBA" id="ARBA00022840"/>
    </source>
</evidence>
<evidence type="ECO:0000256" key="6">
    <source>
        <dbReference type="ARBA" id="ARBA00022723"/>
    </source>
</evidence>
<dbReference type="PROSITE" id="PS50862">
    <property type="entry name" value="AA_TRNA_LIGASE_II"/>
    <property type="match status" value="1"/>
</dbReference>
<organism evidence="15 16">
    <name type="scientific">Helicobacter pylori NY40</name>
    <dbReference type="NCBI Taxonomy" id="1426844"/>
    <lineage>
        <taxon>Bacteria</taxon>
        <taxon>Pseudomonadati</taxon>
        <taxon>Campylobacterota</taxon>
        <taxon>Epsilonproteobacteria</taxon>
        <taxon>Campylobacterales</taxon>
        <taxon>Helicobacteraceae</taxon>
        <taxon>Helicobacter</taxon>
    </lineage>
</organism>
<evidence type="ECO:0000259" key="14">
    <source>
        <dbReference type="PROSITE" id="PS50862"/>
    </source>
</evidence>
<dbReference type="SUPFAM" id="SSF46589">
    <property type="entry name" value="tRNA-binding arm"/>
    <property type="match status" value="1"/>
</dbReference>
<dbReference type="InterPro" id="IPR022911">
    <property type="entry name" value="Phe_tRNA_ligase_alpha1_bac"/>
</dbReference>
<dbReference type="EMBL" id="AP014523">
    <property type="protein sequence ID" value="BAO97049.1"/>
    <property type="molecule type" value="Genomic_DNA"/>
</dbReference>
<keyword evidence="10 13" id="KW-0648">Protein biosynthesis</keyword>
<dbReference type="InterPro" id="IPR006195">
    <property type="entry name" value="aa-tRNA-synth_II"/>
</dbReference>
<evidence type="ECO:0000256" key="11">
    <source>
        <dbReference type="ARBA" id="ARBA00023146"/>
    </source>
</evidence>
<dbReference type="FunFam" id="3.30.930.10:FF:000127">
    <property type="entry name" value="Phenylalanine--tRNA ligase alpha subunit"/>
    <property type="match status" value="1"/>
</dbReference>
<feature type="binding site" evidence="13">
    <location>
        <position position="245"/>
    </location>
    <ligand>
        <name>Mg(2+)</name>
        <dbReference type="ChEBI" id="CHEBI:18420"/>
        <note>shared with beta subunit</note>
    </ligand>
</feature>
<dbReference type="GO" id="GO:0005524">
    <property type="term" value="F:ATP binding"/>
    <property type="evidence" value="ECO:0007669"/>
    <property type="project" value="UniProtKB-UniRule"/>
</dbReference>
<dbReference type="RefSeq" id="WP_041049507.1">
    <property type="nucleotide sequence ID" value="NZ_AP014523.1"/>
</dbReference>
<keyword evidence="4 13" id="KW-0963">Cytoplasm</keyword>
<dbReference type="InterPro" id="IPR002319">
    <property type="entry name" value="Phenylalanyl-tRNA_Synthase"/>
</dbReference>
<dbReference type="HOGENOM" id="CLU_025086_0_1_7"/>
<dbReference type="GO" id="GO:0004826">
    <property type="term" value="F:phenylalanine-tRNA ligase activity"/>
    <property type="evidence" value="ECO:0007669"/>
    <property type="project" value="UniProtKB-UniRule"/>
</dbReference>
<dbReference type="GO" id="GO:0000287">
    <property type="term" value="F:magnesium ion binding"/>
    <property type="evidence" value="ECO:0007669"/>
    <property type="project" value="UniProtKB-UniRule"/>
</dbReference>
<dbReference type="EC" id="6.1.1.20" evidence="13"/>
<keyword evidence="8 13" id="KW-0067">ATP-binding</keyword>
<evidence type="ECO:0000256" key="10">
    <source>
        <dbReference type="ARBA" id="ARBA00022917"/>
    </source>
</evidence>
<dbReference type="InterPro" id="IPR004529">
    <property type="entry name" value="Phe-tRNA-synth_IIc_asu"/>
</dbReference>
<evidence type="ECO:0000256" key="3">
    <source>
        <dbReference type="ARBA" id="ARBA00011209"/>
    </source>
</evidence>
<dbReference type="HAMAP" id="MF_00281">
    <property type="entry name" value="Phe_tRNA_synth_alpha1"/>
    <property type="match status" value="1"/>
</dbReference>
<dbReference type="InterPro" id="IPR004188">
    <property type="entry name" value="Phe-tRNA_ligase_II_N"/>
</dbReference>
<gene>
    <name evidence="13" type="primary">pheS</name>
    <name evidence="15" type="ORF">NY40_0014</name>
</gene>
<name>A0A060PNL7_HELPX</name>
<dbReference type="CDD" id="cd00496">
    <property type="entry name" value="PheRS_alpha_core"/>
    <property type="match status" value="1"/>
</dbReference>
<dbReference type="GO" id="GO:0000049">
    <property type="term" value="F:tRNA binding"/>
    <property type="evidence" value="ECO:0007669"/>
    <property type="project" value="InterPro"/>
</dbReference>
<dbReference type="Pfam" id="PF01409">
    <property type="entry name" value="tRNA-synt_2d"/>
    <property type="match status" value="1"/>
</dbReference>
<keyword evidence="5 13" id="KW-0436">Ligase</keyword>
<protein>
    <recommendedName>
        <fullName evidence="13">Phenylalanine--tRNA ligase alpha subunit</fullName>
        <ecNumber evidence="13">6.1.1.20</ecNumber>
    </recommendedName>
    <alternativeName>
        <fullName evidence="13">Phenylalanyl-tRNA synthetase alpha subunit</fullName>
        <shortName evidence="13">PheRS</shortName>
    </alternativeName>
</protein>